<dbReference type="PANTHER" id="PTHR47150">
    <property type="entry name" value="OS12G0169200 PROTEIN"/>
    <property type="match status" value="1"/>
</dbReference>
<sequence>MNFIPGGPSYYSSSASSFFDGENEDDNKLMYDLEAVEREEEVVSRWVSNNNNHINNFLNLQNQQVTHGGLIPGHIVVNRDREVTDQNLFNDYFAENPRFNESMFRRRFKMSHSLFLHIINVVQGNDNYFLQRKDGLGRLGLSDFQKITAVFRMLAYGVPVDTTDEYIKIGESTAI</sequence>
<dbReference type="InParanoid" id="A0A2P5ED77"/>
<proteinExistence type="predicted"/>
<protein>
    <recommendedName>
        <fullName evidence="3">Harbinger transposase-derived protein</fullName>
    </recommendedName>
</protein>
<dbReference type="OrthoDB" id="1162612at2759"/>
<name>A0A2P5ED77_TREOI</name>
<evidence type="ECO:0000313" key="1">
    <source>
        <dbReference type="EMBL" id="PON83488.1"/>
    </source>
</evidence>
<evidence type="ECO:0000313" key="2">
    <source>
        <dbReference type="Proteomes" id="UP000237000"/>
    </source>
</evidence>
<dbReference type="EMBL" id="JXTC01000178">
    <property type="protein sequence ID" value="PON83488.1"/>
    <property type="molecule type" value="Genomic_DNA"/>
</dbReference>
<dbReference type="AlphaFoldDB" id="A0A2P5ED77"/>
<reference evidence="2" key="1">
    <citation type="submission" date="2016-06" db="EMBL/GenBank/DDBJ databases">
        <title>Parallel loss of symbiosis genes in relatives of nitrogen-fixing non-legume Parasponia.</title>
        <authorList>
            <person name="Van Velzen R."/>
            <person name="Holmer R."/>
            <person name="Bu F."/>
            <person name="Rutten L."/>
            <person name="Van Zeijl A."/>
            <person name="Liu W."/>
            <person name="Santuari L."/>
            <person name="Cao Q."/>
            <person name="Sharma T."/>
            <person name="Shen D."/>
            <person name="Roswanjaya Y."/>
            <person name="Wardhani T."/>
            <person name="Kalhor M.S."/>
            <person name="Jansen J."/>
            <person name="Van den Hoogen J."/>
            <person name="Gungor B."/>
            <person name="Hartog M."/>
            <person name="Hontelez J."/>
            <person name="Verver J."/>
            <person name="Yang W.-C."/>
            <person name="Schijlen E."/>
            <person name="Repin R."/>
            <person name="Schilthuizen M."/>
            <person name="Schranz E."/>
            <person name="Heidstra R."/>
            <person name="Miyata K."/>
            <person name="Fedorova E."/>
            <person name="Kohlen W."/>
            <person name="Bisseling T."/>
            <person name="Smit S."/>
            <person name="Geurts R."/>
        </authorList>
    </citation>
    <scope>NUCLEOTIDE SEQUENCE [LARGE SCALE GENOMIC DNA]</scope>
    <source>
        <strain evidence="2">cv. RG33-2</strain>
    </source>
</reference>
<comment type="caution">
    <text evidence="1">The sequence shown here is derived from an EMBL/GenBank/DDBJ whole genome shotgun (WGS) entry which is preliminary data.</text>
</comment>
<dbReference type="Proteomes" id="UP000237000">
    <property type="component" value="Unassembled WGS sequence"/>
</dbReference>
<gene>
    <name evidence="1" type="ORF">TorRG33x02_207600</name>
</gene>
<accession>A0A2P5ED77</accession>
<dbReference type="PANTHER" id="PTHR47150:SF7">
    <property type="entry name" value="NUCLEASE"/>
    <property type="match status" value="1"/>
</dbReference>
<evidence type="ECO:0008006" key="3">
    <source>
        <dbReference type="Google" id="ProtNLM"/>
    </source>
</evidence>
<organism evidence="1 2">
    <name type="scientific">Trema orientale</name>
    <name type="common">Charcoal tree</name>
    <name type="synonym">Celtis orientalis</name>
    <dbReference type="NCBI Taxonomy" id="63057"/>
    <lineage>
        <taxon>Eukaryota</taxon>
        <taxon>Viridiplantae</taxon>
        <taxon>Streptophyta</taxon>
        <taxon>Embryophyta</taxon>
        <taxon>Tracheophyta</taxon>
        <taxon>Spermatophyta</taxon>
        <taxon>Magnoliopsida</taxon>
        <taxon>eudicotyledons</taxon>
        <taxon>Gunneridae</taxon>
        <taxon>Pentapetalae</taxon>
        <taxon>rosids</taxon>
        <taxon>fabids</taxon>
        <taxon>Rosales</taxon>
        <taxon>Cannabaceae</taxon>
        <taxon>Trema</taxon>
    </lineage>
</organism>
<keyword evidence="2" id="KW-1185">Reference proteome</keyword>